<dbReference type="GO" id="GO:0006897">
    <property type="term" value="P:endocytosis"/>
    <property type="evidence" value="ECO:0007669"/>
    <property type="project" value="InterPro"/>
</dbReference>
<evidence type="ECO:0000256" key="1">
    <source>
        <dbReference type="ARBA" id="ARBA00022443"/>
    </source>
</evidence>
<dbReference type="InterPro" id="IPR001452">
    <property type="entry name" value="SH3_domain"/>
</dbReference>
<feature type="compositionally biased region" description="Polar residues" evidence="3">
    <location>
        <begin position="184"/>
        <end position="193"/>
    </location>
</feature>
<evidence type="ECO:0000256" key="3">
    <source>
        <dbReference type="SAM" id="MobiDB-lite"/>
    </source>
</evidence>
<dbReference type="PRINTS" id="PR00452">
    <property type="entry name" value="SH3DOMAIN"/>
</dbReference>
<feature type="compositionally biased region" description="Low complexity" evidence="3">
    <location>
        <begin position="223"/>
        <end position="235"/>
    </location>
</feature>
<sequence length="307" mass="32291">MNLDPMLYFASRPELFNGAAGANGAGSNTSAEKDLVHNASAAFASRAAASAIHNAFSNSSSSSQQQQDRDSNEPPVPRWKKPGNSNSPSPSPALPSVGRVAAAAAAFGFNPGAPPPNARERDNDAPPPTAPRPLPPRRPSSTNEDSDTPSLPSRGSIPTTTGKLVQQKKFGDVDMSSGKGFFSSVRNSTVNKSATPPQVAPPTPAAFAPRANNYGPPPVRRVASTSAKSDTKSASPPAPPPAPPRRKEPEGEWAEALYDYTSDDPEDLPLEEGQRVLVTDRTSSDDWWIGEVDGRKGSFPAAYVKLL</sequence>
<dbReference type="InterPro" id="IPR046982">
    <property type="entry name" value="BIN3/RVS161-like"/>
</dbReference>
<evidence type="ECO:0000313" key="6">
    <source>
        <dbReference type="Proteomes" id="UP001212997"/>
    </source>
</evidence>
<keyword evidence="1 2" id="KW-0728">SH3 domain</keyword>
<accession>A0AAD5UWC7</accession>
<dbReference type="GO" id="GO:0030479">
    <property type="term" value="C:actin cortical patch"/>
    <property type="evidence" value="ECO:0007669"/>
    <property type="project" value="TreeGrafter"/>
</dbReference>
<feature type="region of interest" description="Disordered" evidence="3">
    <location>
        <begin position="55"/>
        <end position="252"/>
    </location>
</feature>
<dbReference type="GO" id="GO:0097320">
    <property type="term" value="P:plasma membrane tubulation"/>
    <property type="evidence" value="ECO:0007669"/>
    <property type="project" value="TreeGrafter"/>
</dbReference>
<dbReference type="PROSITE" id="PS50002">
    <property type="entry name" value="SH3"/>
    <property type="match status" value="1"/>
</dbReference>
<feature type="domain" description="SH3" evidence="4">
    <location>
        <begin position="249"/>
        <end position="307"/>
    </location>
</feature>
<comment type="caution">
    <text evidence="5">The sequence shown here is derived from an EMBL/GenBank/DDBJ whole genome shotgun (WGS) entry which is preliminary data.</text>
</comment>
<dbReference type="SMART" id="SM00326">
    <property type="entry name" value="SH3"/>
    <property type="match status" value="1"/>
</dbReference>
<dbReference type="EMBL" id="JANAWD010000526">
    <property type="protein sequence ID" value="KAJ3478252.1"/>
    <property type="molecule type" value="Genomic_DNA"/>
</dbReference>
<organism evidence="5 6">
    <name type="scientific">Meripilus lineatus</name>
    <dbReference type="NCBI Taxonomy" id="2056292"/>
    <lineage>
        <taxon>Eukaryota</taxon>
        <taxon>Fungi</taxon>
        <taxon>Dikarya</taxon>
        <taxon>Basidiomycota</taxon>
        <taxon>Agaricomycotina</taxon>
        <taxon>Agaricomycetes</taxon>
        <taxon>Polyporales</taxon>
        <taxon>Meripilaceae</taxon>
        <taxon>Meripilus</taxon>
    </lineage>
</organism>
<feature type="compositionally biased region" description="Pro residues" evidence="3">
    <location>
        <begin position="125"/>
        <end position="138"/>
    </location>
</feature>
<evidence type="ECO:0000313" key="5">
    <source>
        <dbReference type="EMBL" id="KAJ3478252.1"/>
    </source>
</evidence>
<dbReference type="PANTHER" id="PTHR47174">
    <property type="entry name" value="BRIDGING INTEGRATOR 3"/>
    <property type="match status" value="1"/>
</dbReference>
<name>A0AAD5UWC7_9APHY</name>
<dbReference type="PANTHER" id="PTHR47174:SF2">
    <property type="entry name" value="SH3 DOMAIN SIGNALLING PROTEIN (AFU_ORTHOLOGUE AFUA_5G07670)"/>
    <property type="match status" value="1"/>
</dbReference>
<dbReference type="AlphaFoldDB" id="A0AAD5UWC7"/>
<dbReference type="GO" id="GO:0051666">
    <property type="term" value="P:actin cortical patch localization"/>
    <property type="evidence" value="ECO:0007669"/>
    <property type="project" value="InterPro"/>
</dbReference>
<feature type="compositionally biased region" description="Low complexity" evidence="3">
    <location>
        <begin position="55"/>
        <end position="66"/>
    </location>
</feature>
<dbReference type="SUPFAM" id="SSF50044">
    <property type="entry name" value="SH3-domain"/>
    <property type="match status" value="1"/>
</dbReference>
<dbReference type="GO" id="GO:0008289">
    <property type="term" value="F:lipid binding"/>
    <property type="evidence" value="ECO:0007669"/>
    <property type="project" value="TreeGrafter"/>
</dbReference>
<dbReference type="Proteomes" id="UP001212997">
    <property type="component" value="Unassembled WGS sequence"/>
</dbReference>
<dbReference type="Gene3D" id="2.30.30.40">
    <property type="entry name" value="SH3 Domains"/>
    <property type="match status" value="1"/>
</dbReference>
<feature type="compositionally biased region" description="Low complexity" evidence="3">
    <location>
        <begin position="101"/>
        <end position="111"/>
    </location>
</feature>
<feature type="compositionally biased region" description="Polar residues" evidence="3">
    <location>
        <begin position="148"/>
        <end position="164"/>
    </location>
</feature>
<dbReference type="InterPro" id="IPR036028">
    <property type="entry name" value="SH3-like_dom_sf"/>
</dbReference>
<evidence type="ECO:0000259" key="4">
    <source>
        <dbReference type="PROSITE" id="PS50002"/>
    </source>
</evidence>
<dbReference type="Pfam" id="PF14604">
    <property type="entry name" value="SH3_9"/>
    <property type="match status" value="1"/>
</dbReference>
<dbReference type="CDD" id="cd00174">
    <property type="entry name" value="SH3"/>
    <property type="match status" value="1"/>
</dbReference>
<protein>
    <recommendedName>
        <fullName evidence="4">SH3 domain-containing protein</fullName>
    </recommendedName>
</protein>
<dbReference type="GO" id="GO:1990528">
    <property type="term" value="C:Rvs161p-Rvs167p complex"/>
    <property type="evidence" value="ECO:0007669"/>
    <property type="project" value="TreeGrafter"/>
</dbReference>
<gene>
    <name evidence="5" type="ORF">NLI96_g9885</name>
</gene>
<dbReference type="PRINTS" id="PR00499">
    <property type="entry name" value="P67PHOX"/>
</dbReference>
<proteinExistence type="predicted"/>
<dbReference type="GO" id="GO:0043332">
    <property type="term" value="C:mating projection tip"/>
    <property type="evidence" value="ECO:0007669"/>
    <property type="project" value="TreeGrafter"/>
</dbReference>
<reference evidence="5" key="1">
    <citation type="submission" date="2022-07" db="EMBL/GenBank/DDBJ databases">
        <title>Genome Sequence of Physisporinus lineatus.</title>
        <authorList>
            <person name="Buettner E."/>
        </authorList>
    </citation>
    <scope>NUCLEOTIDE SEQUENCE</scope>
    <source>
        <strain evidence="5">VT162</strain>
    </source>
</reference>
<keyword evidence="6" id="KW-1185">Reference proteome</keyword>
<evidence type="ECO:0000256" key="2">
    <source>
        <dbReference type="PROSITE-ProRule" id="PRU00192"/>
    </source>
</evidence>
<dbReference type="GO" id="GO:0031097">
    <property type="term" value="C:medial cortex"/>
    <property type="evidence" value="ECO:0007669"/>
    <property type="project" value="TreeGrafter"/>
</dbReference>